<dbReference type="SUPFAM" id="SSF53474">
    <property type="entry name" value="alpha/beta-Hydrolases"/>
    <property type="match status" value="1"/>
</dbReference>
<evidence type="ECO:0000313" key="2">
    <source>
        <dbReference type="EMBL" id="TKW63266.1"/>
    </source>
</evidence>
<comment type="caution">
    <text evidence="2">The sequence shown here is derived from an EMBL/GenBank/DDBJ whole genome shotgun (WGS) entry which is preliminary data.</text>
</comment>
<dbReference type="Gene3D" id="3.40.50.1820">
    <property type="entry name" value="alpha/beta hydrolase"/>
    <property type="match status" value="1"/>
</dbReference>
<dbReference type="AlphaFoldDB" id="A0A533HUP5"/>
<dbReference type="GO" id="GO:0008236">
    <property type="term" value="F:serine-type peptidase activity"/>
    <property type="evidence" value="ECO:0007669"/>
    <property type="project" value="InterPro"/>
</dbReference>
<evidence type="ECO:0000259" key="1">
    <source>
        <dbReference type="Pfam" id="PF00326"/>
    </source>
</evidence>
<dbReference type="Proteomes" id="UP000315344">
    <property type="component" value="Unassembled WGS sequence"/>
</dbReference>
<sequence length="261" mass="27501">MDVVTRLPDISGARPVSLALGEVELGGYAWWGDDVAPAILLLHGWGEDASTMAPVALQVRSRSWHAVSISLRGWSGSSGVDDYGLSASKDIGRVLAWIKRQPRVSSIMVLGFSMGGLMATLAAADQPQGELAGVTVVSAPSDLISFHRDTAFGGVRRYLDATLQADQWHDSSPLSHAQRLPHPMLVVTGAEDSMTPPEQGKRLAEAVPTANLLEITDGAPSLDAGLGANTDGIGAGVRPMNRADRSSSEPYISTWCCNTTG</sequence>
<dbReference type="GO" id="GO:0006508">
    <property type="term" value="P:proteolysis"/>
    <property type="evidence" value="ECO:0007669"/>
    <property type="project" value="InterPro"/>
</dbReference>
<feature type="domain" description="Peptidase S9 prolyl oligopeptidase catalytic" evidence="1">
    <location>
        <begin position="82"/>
        <end position="206"/>
    </location>
</feature>
<dbReference type="InterPro" id="IPR029058">
    <property type="entry name" value="AB_hydrolase_fold"/>
</dbReference>
<accession>A0A533HUP5</accession>
<dbReference type="Pfam" id="PF00326">
    <property type="entry name" value="Peptidase_S9"/>
    <property type="match status" value="1"/>
</dbReference>
<name>A0A533HUP5_PARDE</name>
<protein>
    <submittedName>
        <fullName evidence="2">Alpha/beta fold hydrolase</fullName>
    </submittedName>
</protein>
<organism evidence="2 3">
    <name type="scientific">Paracoccus denitrificans</name>
    <dbReference type="NCBI Taxonomy" id="266"/>
    <lineage>
        <taxon>Bacteria</taxon>
        <taxon>Pseudomonadati</taxon>
        <taxon>Pseudomonadota</taxon>
        <taxon>Alphaproteobacteria</taxon>
        <taxon>Rhodobacterales</taxon>
        <taxon>Paracoccaceae</taxon>
        <taxon>Paracoccus</taxon>
    </lineage>
</organism>
<evidence type="ECO:0000313" key="3">
    <source>
        <dbReference type="Proteomes" id="UP000315344"/>
    </source>
</evidence>
<reference evidence="2 3" key="1">
    <citation type="journal article" date="2017" name="Nat. Commun.">
        <title>In situ click chemistry generation of cyclooxygenase-2 inhibitors.</title>
        <authorList>
            <person name="Bhardwaj A."/>
            <person name="Kaur J."/>
            <person name="Wuest M."/>
            <person name="Wuest F."/>
        </authorList>
    </citation>
    <scope>NUCLEOTIDE SEQUENCE [LARGE SCALE GENOMIC DNA]</scope>
    <source>
        <strain evidence="2">S2_012_000_R3_94</strain>
    </source>
</reference>
<keyword evidence="2" id="KW-0378">Hydrolase</keyword>
<proteinExistence type="predicted"/>
<dbReference type="EMBL" id="VAFL01000036">
    <property type="protein sequence ID" value="TKW63266.1"/>
    <property type="molecule type" value="Genomic_DNA"/>
</dbReference>
<dbReference type="PANTHER" id="PTHR43798">
    <property type="entry name" value="MONOACYLGLYCEROL LIPASE"/>
    <property type="match status" value="1"/>
</dbReference>
<dbReference type="GO" id="GO:0016020">
    <property type="term" value="C:membrane"/>
    <property type="evidence" value="ECO:0007669"/>
    <property type="project" value="TreeGrafter"/>
</dbReference>
<dbReference type="InterPro" id="IPR050266">
    <property type="entry name" value="AB_hydrolase_sf"/>
</dbReference>
<dbReference type="InterPro" id="IPR001375">
    <property type="entry name" value="Peptidase_S9_cat"/>
</dbReference>
<dbReference type="PANTHER" id="PTHR43798:SF33">
    <property type="entry name" value="HYDROLASE, PUTATIVE (AFU_ORTHOLOGUE AFUA_2G14860)-RELATED"/>
    <property type="match status" value="1"/>
</dbReference>
<gene>
    <name evidence="2" type="ORF">DI616_19760</name>
</gene>